<gene>
    <name evidence="1" type="ORF">F3Y22_tig00110187pilonHSYRG00587</name>
</gene>
<evidence type="ECO:0000313" key="2">
    <source>
        <dbReference type="Proteomes" id="UP000436088"/>
    </source>
</evidence>
<accession>A0A6A3BDN6</accession>
<sequence>MKLSKVVMSLSECHRFDGGLIHRSMVSVSSNHGCKLDGATVPVCWKTKNRTEYIQMIDNPITITANSKQIVGVSKAMSSDVCSYY</sequence>
<dbReference type="AlphaFoldDB" id="A0A6A3BDN6"/>
<dbReference type="Proteomes" id="UP000436088">
    <property type="component" value="Unassembled WGS sequence"/>
</dbReference>
<protein>
    <submittedName>
        <fullName evidence="1">Uncharacterized protein</fullName>
    </submittedName>
</protein>
<proteinExistence type="predicted"/>
<keyword evidence="2" id="KW-1185">Reference proteome</keyword>
<comment type="caution">
    <text evidence="1">The sequence shown here is derived from an EMBL/GenBank/DDBJ whole genome shotgun (WGS) entry which is preliminary data.</text>
</comment>
<reference evidence="1" key="1">
    <citation type="submission" date="2019-09" db="EMBL/GenBank/DDBJ databases">
        <title>Draft genome information of white flower Hibiscus syriacus.</title>
        <authorList>
            <person name="Kim Y.-M."/>
        </authorList>
    </citation>
    <scope>NUCLEOTIDE SEQUENCE [LARGE SCALE GENOMIC DNA]</scope>
    <source>
        <strain evidence="1">YM2019G1</strain>
    </source>
</reference>
<organism evidence="1 2">
    <name type="scientific">Hibiscus syriacus</name>
    <name type="common">Rose of Sharon</name>
    <dbReference type="NCBI Taxonomy" id="106335"/>
    <lineage>
        <taxon>Eukaryota</taxon>
        <taxon>Viridiplantae</taxon>
        <taxon>Streptophyta</taxon>
        <taxon>Embryophyta</taxon>
        <taxon>Tracheophyta</taxon>
        <taxon>Spermatophyta</taxon>
        <taxon>Magnoliopsida</taxon>
        <taxon>eudicotyledons</taxon>
        <taxon>Gunneridae</taxon>
        <taxon>Pentapetalae</taxon>
        <taxon>rosids</taxon>
        <taxon>malvids</taxon>
        <taxon>Malvales</taxon>
        <taxon>Malvaceae</taxon>
        <taxon>Malvoideae</taxon>
        <taxon>Hibiscus</taxon>
    </lineage>
</organism>
<dbReference type="EMBL" id="VEPZ02000867">
    <property type="protein sequence ID" value="KAE8715116.1"/>
    <property type="molecule type" value="Genomic_DNA"/>
</dbReference>
<evidence type="ECO:0000313" key="1">
    <source>
        <dbReference type="EMBL" id="KAE8715116.1"/>
    </source>
</evidence>
<name>A0A6A3BDN6_HIBSY</name>